<dbReference type="InterPro" id="IPR051922">
    <property type="entry name" value="Bact_Sporulation_Assoc"/>
</dbReference>
<organism evidence="2 3">
    <name type="scientific">Crocosphaera subtropica (strain ATCC 51142 / BH68)</name>
    <name type="common">Cyanothece sp. (strain ATCC 51142)</name>
    <dbReference type="NCBI Taxonomy" id="43989"/>
    <lineage>
        <taxon>Bacteria</taxon>
        <taxon>Bacillati</taxon>
        <taxon>Cyanobacteriota</taxon>
        <taxon>Cyanophyceae</taxon>
        <taxon>Oscillatoriophycideae</taxon>
        <taxon>Chroococcales</taxon>
        <taxon>Aphanothecaceae</taxon>
        <taxon>Crocosphaera</taxon>
        <taxon>Crocosphaera subtropica</taxon>
    </lineage>
</organism>
<evidence type="ECO:0000259" key="1">
    <source>
        <dbReference type="Pfam" id="PF08486"/>
    </source>
</evidence>
<dbReference type="Pfam" id="PF08486">
    <property type="entry name" value="SpoIID"/>
    <property type="match status" value="1"/>
</dbReference>
<dbReference type="KEGG" id="cyt:cce_0183"/>
<feature type="domain" description="Sporulation stage II protein D amidase enhancer LytB N-terminal" evidence="1">
    <location>
        <begin position="135"/>
        <end position="224"/>
    </location>
</feature>
<proteinExistence type="predicted"/>
<protein>
    <submittedName>
        <fullName evidence="2">Sporulation protein</fullName>
    </submittedName>
</protein>
<dbReference type="EMBL" id="CP000806">
    <property type="protein sequence ID" value="ACB49535.1"/>
    <property type="molecule type" value="Genomic_DNA"/>
</dbReference>
<dbReference type="HOGENOM" id="CLU_021203_3_3_3"/>
<dbReference type="NCBIfam" id="TIGR02669">
    <property type="entry name" value="SpoIID_LytB"/>
    <property type="match status" value="1"/>
</dbReference>
<dbReference type="STRING" id="43989.cce_0183"/>
<dbReference type="GO" id="GO:0030435">
    <property type="term" value="P:sporulation resulting in formation of a cellular spore"/>
    <property type="evidence" value="ECO:0007669"/>
    <property type="project" value="InterPro"/>
</dbReference>
<dbReference type="eggNOG" id="COG2385">
    <property type="taxonomic scope" value="Bacteria"/>
</dbReference>
<dbReference type="GO" id="GO:0030288">
    <property type="term" value="C:outer membrane-bounded periplasmic space"/>
    <property type="evidence" value="ECO:0007669"/>
    <property type="project" value="TreeGrafter"/>
</dbReference>
<keyword evidence="3" id="KW-1185">Reference proteome</keyword>
<gene>
    <name evidence="2" type="primary">spoIID</name>
    <name evidence="2" type="ordered locus">cce_0183</name>
</gene>
<sequence length="387" mass="42628">MRKIVMTAKNKVNTQRKIVQTVWLTLGRYGGFIALIWLILCLPVQAAKELRIAVKKGVSAVQVGSSTPAIVRDAGGRPIGNLAALDGFTVKPRGSGVNLNQWNSSYLIIEPKDDGVVWIGDRWYRGKVRVIRQGSGVTALNLVDIEEYLYSVVGAEAYPTWPQEALKSQAVVARTYALYKASTASNRYYDLDTTTNTQVYKGLETEFVTTHDAVKATLGQVLTYNGKVILSAFHSSSGGHTENVEDVWSSPLPYLRGVVDYDQTAPVFQWSRSFSAWEMGRLIGGVGSVRSLVPEKTTPHGRIITLKVVGSAGSRRITDDQLRKALKLKSTLFTVSNNNGTFTIEGRGYGHGIGLSQWGTHYLAEQGIPYHQILSHYYKNARLTSLN</sequence>
<evidence type="ECO:0000313" key="2">
    <source>
        <dbReference type="EMBL" id="ACB49535.1"/>
    </source>
</evidence>
<dbReference type="InterPro" id="IPR013486">
    <property type="entry name" value="SpoIID/LytB"/>
</dbReference>
<reference evidence="2 3" key="1">
    <citation type="journal article" date="2008" name="Proc. Natl. Acad. Sci. U.S.A.">
        <title>The genome of Cyanothece 51142, a unicellular diazotrophic cyanobacterium important in the marine nitrogen cycle.</title>
        <authorList>
            <person name="Welsh E.A."/>
            <person name="Liberton M."/>
            <person name="Stoeckel J."/>
            <person name="Loh T."/>
            <person name="Elvitigala T."/>
            <person name="Wang C."/>
            <person name="Wollam A."/>
            <person name="Fulton R.S."/>
            <person name="Clifton S.W."/>
            <person name="Jacobs J.M."/>
            <person name="Aurora R."/>
            <person name="Ghosh B.K."/>
            <person name="Sherman L.A."/>
            <person name="Smith R.D."/>
            <person name="Wilson R.K."/>
            <person name="Pakrasi H.B."/>
        </authorList>
    </citation>
    <scope>NUCLEOTIDE SEQUENCE [LARGE SCALE GENOMIC DNA]</scope>
    <source>
        <strain evidence="3">ATCC 51142 / BH68</strain>
    </source>
</reference>
<evidence type="ECO:0000313" key="3">
    <source>
        <dbReference type="Proteomes" id="UP000001203"/>
    </source>
</evidence>
<dbReference type="PANTHER" id="PTHR30032">
    <property type="entry name" value="N-ACETYLMURAMOYL-L-ALANINE AMIDASE-RELATED"/>
    <property type="match status" value="1"/>
</dbReference>
<dbReference type="PANTHER" id="PTHR30032:SF4">
    <property type="entry name" value="AMIDASE ENHANCER"/>
    <property type="match status" value="1"/>
</dbReference>
<dbReference type="Proteomes" id="UP000001203">
    <property type="component" value="Chromosome circular"/>
</dbReference>
<name>B1X034_CROS5</name>
<dbReference type="AlphaFoldDB" id="B1X034"/>
<accession>B1X034</accession>
<dbReference type="InterPro" id="IPR013693">
    <property type="entry name" value="SpoIID/LytB_N"/>
</dbReference>